<evidence type="ECO:0000313" key="5">
    <source>
        <dbReference type="Proteomes" id="UP000317178"/>
    </source>
</evidence>
<keyword evidence="5" id="KW-1185">Reference proteome</keyword>
<feature type="region of interest" description="Disordered" evidence="2">
    <location>
        <begin position="125"/>
        <end position="150"/>
    </location>
</feature>
<dbReference type="Pfam" id="PF13517">
    <property type="entry name" value="FG-GAP_3"/>
    <property type="match status" value="1"/>
</dbReference>
<dbReference type="EMBL" id="CP036281">
    <property type="protein sequence ID" value="QDU79687.1"/>
    <property type="molecule type" value="Genomic_DNA"/>
</dbReference>
<dbReference type="RefSeq" id="WP_144994478.1">
    <property type="nucleotide sequence ID" value="NZ_CP036281.1"/>
</dbReference>
<dbReference type="AlphaFoldDB" id="A0A518CKE1"/>
<feature type="chain" id="PRO_5021956438" evidence="3">
    <location>
        <begin position="30"/>
        <end position="835"/>
    </location>
</feature>
<dbReference type="SUPFAM" id="SSF69318">
    <property type="entry name" value="Integrin alpha N-terminal domain"/>
    <property type="match status" value="2"/>
</dbReference>
<accession>A0A518CKE1</accession>
<sequence precursor="true">MRSHSIQTPLIPLLLGLLFLAGASRISTAAEPVEPKWTGRGAYRLLLEVPADSNLTDRKQDERVVACPVDFKTWLIDQDVNGTVDLSTLQLHRFDPQTGEPIKGSEYAAAKTPWDQPCRFEDDEFSDGYTSRVGRPSETEDGRTRQFQRPRKARLFNREMSAEQGRLIWSHVAEQNKPAAYALYFDIKQEQDMKSVSPAPWIGDADPLRRETEEALGGFAHFPATVADLNADGLEDLISGTEKGDLIWYPNRGTRERPHFQGCQILTDETGPIDTGWYAAPFVYDWNNDGLLDLLVGSSGNVILWWQNVGSQKKHDFQYRGFVQNEEDRLRVPETPVAEDGANIFKHDYYNQPWVGDLDGDGLPEIVTGGYTTGRIFQYQGVGRNADGTPKLKYAGELGTDKGPIDTVWAAAPWMWDANADGQFDLLTGGWYWSGIEAPAPPGVADYLRFYQHAGKEPLLFERLPFPKTDSFPRGVITRPVLFYANSDPMPDLLVSDNSGEVHIIPNIGKAGEPRWDMPGERLTAPWGFDSDWDATGFASSNTGSESGEVLIGTYLWKREGSARSPEKKLIGAPRVNGKPISHPGPGYGDGYLYTQLYDWNNDGHNDILWGTQQGNIYVHLHSGTGDPLEFEPGQLVELATGESLKVGPPVVDSVEEATDFTILQGSRIVFALSDFNQDGIDDLLIAETFAQLWLFPGQAPSENAEAAARTFGPGQLLTTLKTRINQICCFDWNKDSFPDLLLGGTATEPVIVYLNQTQAGDPALSEAQAVEGLPYLFWGPRVAATDWNGDGDDDLMVQSEFFSFWIERSFLDHGYFAAQVSGKAGEYLQHRPNP</sequence>
<dbReference type="InterPro" id="IPR028994">
    <property type="entry name" value="Integrin_alpha_N"/>
</dbReference>
<name>A0A518CKE1_9PLAN</name>
<feature type="compositionally biased region" description="Basic and acidic residues" evidence="2">
    <location>
        <begin position="135"/>
        <end position="144"/>
    </location>
</feature>
<dbReference type="PANTHER" id="PTHR44103">
    <property type="entry name" value="PROPROTEIN CONVERTASE P"/>
    <property type="match status" value="1"/>
</dbReference>
<protein>
    <submittedName>
        <fullName evidence="4">FG-GAP repeat protein</fullName>
    </submittedName>
</protein>
<reference evidence="4 5" key="1">
    <citation type="submission" date="2019-02" db="EMBL/GenBank/DDBJ databases">
        <title>Deep-cultivation of Planctomycetes and their phenomic and genomic characterization uncovers novel biology.</title>
        <authorList>
            <person name="Wiegand S."/>
            <person name="Jogler M."/>
            <person name="Boedeker C."/>
            <person name="Pinto D."/>
            <person name="Vollmers J."/>
            <person name="Rivas-Marin E."/>
            <person name="Kohn T."/>
            <person name="Peeters S.H."/>
            <person name="Heuer A."/>
            <person name="Rast P."/>
            <person name="Oberbeckmann S."/>
            <person name="Bunk B."/>
            <person name="Jeske O."/>
            <person name="Meyerdierks A."/>
            <person name="Storesund J.E."/>
            <person name="Kallscheuer N."/>
            <person name="Luecker S."/>
            <person name="Lage O.M."/>
            <person name="Pohl T."/>
            <person name="Merkel B.J."/>
            <person name="Hornburger P."/>
            <person name="Mueller R.-W."/>
            <person name="Bruemmer F."/>
            <person name="Labrenz M."/>
            <person name="Spormann A.M."/>
            <person name="Op den Camp H."/>
            <person name="Overmann J."/>
            <person name="Amann R."/>
            <person name="Jetten M.S.M."/>
            <person name="Mascher T."/>
            <person name="Medema M.H."/>
            <person name="Devos D.P."/>
            <person name="Kaster A.-K."/>
            <person name="Ovreas L."/>
            <person name="Rohde M."/>
            <person name="Galperin M.Y."/>
            <person name="Jogler C."/>
        </authorList>
    </citation>
    <scope>NUCLEOTIDE SEQUENCE [LARGE SCALE GENOMIC DNA]</scope>
    <source>
        <strain evidence="4 5">Pla110</strain>
    </source>
</reference>
<evidence type="ECO:0000256" key="2">
    <source>
        <dbReference type="SAM" id="MobiDB-lite"/>
    </source>
</evidence>
<evidence type="ECO:0000256" key="1">
    <source>
        <dbReference type="ARBA" id="ARBA00022729"/>
    </source>
</evidence>
<proteinExistence type="predicted"/>
<evidence type="ECO:0000313" key="4">
    <source>
        <dbReference type="EMBL" id="QDU79687.1"/>
    </source>
</evidence>
<dbReference type="Proteomes" id="UP000317178">
    <property type="component" value="Chromosome"/>
</dbReference>
<dbReference type="OrthoDB" id="5287961at2"/>
<dbReference type="InterPro" id="IPR013517">
    <property type="entry name" value="FG-GAP"/>
</dbReference>
<evidence type="ECO:0000256" key="3">
    <source>
        <dbReference type="SAM" id="SignalP"/>
    </source>
</evidence>
<dbReference type="KEGG" id="plon:Pla110_14010"/>
<dbReference type="Gene3D" id="2.130.10.130">
    <property type="entry name" value="Integrin alpha, N-terminal"/>
    <property type="match status" value="2"/>
</dbReference>
<dbReference type="PANTHER" id="PTHR44103:SF1">
    <property type="entry name" value="PROPROTEIN CONVERTASE P"/>
    <property type="match status" value="1"/>
</dbReference>
<keyword evidence="1 3" id="KW-0732">Signal</keyword>
<gene>
    <name evidence="4" type="ORF">Pla110_14010</name>
</gene>
<feature type="signal peptide" evidence="3">
    <location>
        <begin position="1"/>
        <end position="29"/>
    </location>
</feature>
<organism evidence="4 5">
    <name type="scientific">Polystyrenella longa</name>
    <dbReference type="NCBI Taxonomy" id="2528007"/>
    <lineage>
        <taxon>Bacteria</taxon>
        <taxon>Pseudomonadati</taxon>
        <taxon>Planctomycetota</taxon>
        <taxon>Planctomycetia</taxon>
        <taxon>Planctomycetales</taxon>
        <taxon>Planctomycetaceae</taxon>
        <taxon>Polystyrenella</taxon>
    </lineage>
</organism>